<evidence type="ECO:0000313" key="4">
    <source>
        <dbReference type="Proteomes" id="UP000008460"/>
    </source>
</evidence>
<dbReference type="Pfam" id="PF03352">
    <property type="entry name" value="Adenine_glyco"/>
    <property type="match status" value="1"/>
</dbReference>
<feature type="compositionally biased region" description="Low complexity" evidence="2">
    <location>
        <begin position="12"/>
        <end position="34"/>
    </location>
</feature>
<dbReference type="GO" id="GO:0008725">
    <property type="term" value="F:DNA-3-methyladenine glycosylase activity"/>
    <property type="evidence" value="ECO:0007669"/>
    <property type="project" value="UniProtKB-EC"/>
</dbReference>
<keyword evidence="1" id="KW-0862">Zinc</keyword>
<dbReference type="SUPFAM" id="SSF48150">
    <property type="entry name" value="DNA-glycosylase"/>
    <property type="match status" value="1"/>
</dbReference>
<dbReference type="InterPro" id="IPR011257">
    <property type="entry name" value="DNA_glycosylase"/>
</dbReference>
<keyword evidence="3" id="KW-0378">Hydrolase</keyword>
<dbReference type="EC" id="3.2.2.20" evidence="3"/>
<dbReference type="Gene3D" id="1.10.340.30">
    <property type="entry name" value="Hypothetical protein, domain 2"/>
    <property type="match status" value="1"/>
</dbReference>
<dbReference type="Proteomes" id="UP000008460">
    <property type="component" value="Chromosome"/>
</dbReference>
<sequence length="228" mass="24352">MTQNPTAPPPTDATAPAVPAALTDTDPAPLTDTDPAPPARPVPAGARCFGDGDPLYERYHDEEWGVPVHGEEALFERIALEGFQSGLAWITILRKRPAFRAAFAGFDPEAVAAFDEDDVARLMADAGIVRNRAKIEATVVNARALRALHEAGRTLDEVVWSHAPARSDHVRPVTWSDVPAATAESRALAKELKSLGFRFVGPTTAYAAMQACGLVDDHRAGCPSVARP</sequence>
<keyword evidence="1" id="KW-0479">Metal-binding</keyword>
<dbReference type="RefSeq" id="WP_013772847.1">
    <property type="nucleotide sequence ID" value="NC_015514.1"/>
</dbReference>
<dbReference type="GO" id="GO:0006284">
    <property type="term" value="P:base-excision repair"/>
    <property type="evidence" value="ECO:0007669"/>
    <property type="project" value="InterPro"/>
</dbReference>
<dbReference type="eggNOG" id="COG2818">
    <property type="taxonomic scope" value="Bacteria"/>
</dbReference>
<dbReference type="PANTHER" id="PTHR30037">
    <property type="entry name" value="DNA-3-METHYLADENINE GLYCOSYLASE 1"/>
    <property type="match status" value="1"/>
</dbReference>
<protein>
    <submittedName>
        <fullName evidence="3">DNA-3-methyladenine glycosylase I</fullName>
        <ecNumber evidence="3">3.2.2.20</ecNumber>
    </submittedName>
</protein>
<proteinExistence type="predicted"/>
<dbReference type="HOGENOM" id="CLU_083758_0_0_11"/>
<dbReference type="STRING" id="590998.Celf_3718"/>
<evidence type="ECO:0000256" key="2">
    <source>
        <dbReference type="SAM" id="MobiDB-lite"/>
    </source>
</evidence>
<gene>
    <name evidence="3" type="ordered locus">Celf_3718</name>
</gene>
<name>F4H5A1_CELFA</name>
<accession>F4H5A1</accession>
<dbReference type="PANTHER" id="PTHR30037:SF4">
    <property type="entry name" value="DNA-3-METHYLADENINE GLYCOSYLASE I"/>
    <property type="match status" value="1"/>
</dbReference>
<feature type="binding site" evidence="1">
    <location>
        <position position="218"/>
    </location>
    <ligand>
        <name>Zn(2+)</name>
        <dbReference type="ChEBI" id="CHEBI:29105"/>
    </ligand>
</feature>
<dbReference type="GO" id="GO:0046872">
    <property type="term" value="F:metal ion binding"/>
    <property type="evidence" value="ECO:0007669"/>
    <property type="project" value="UniProtKB-KW"/>
</dbReference>
<feature type="binding site" evidence="1">
    <location>
        <position position="60"/>
    </location>
    <ligand>
        <name>Zn(2+)</name>
        <dbReference type="ChEBI" id="CHEBI:29105"/>
    </ligand>
</feature>
<evidence type="ECO:0000313" key="3">
    <source>
        <dbReference type="EMBL" id="AEE47824.1"/>
    </source>
</evidence>
<dbReference type="KEGG" id="cfi:Celf_3718"/>
<evidence type="ECO:0000256" key="1">
    <source>
        <dbReference type="PIRSR" id="PIRSR605019-1"/>
    </source>
</evidence>
<dbReference type="InterPro" id="IPR052891">
    <property type="entry name" value="DNA-3mA_glycosylase"/>
</dbReference>
<feature type="region of interest" description="Disordered" evidence="2">
    <location>
        <begin position="1"/>
        <end position="46"/>
    </location>
</feature>
<feature type="compositionally biased region" description="Pro residues" evidence="2">
    <location>
        <begin position="1"/>
        <end position="11"/>
    </location>
</feature>
<dbReference type="EMBL" id="CP002666">
    <property type="protein sequence ID" value="AEE47824.1"/>
    <property type="molecule type" value="Genomic_DNA"/>
</dbReference>
<keyword evidence="3" id="KW-0326">Glycosidase</keyword>
<reference evidence="3 4" key="1">
    <citation type="submission" date="2011-04" db="EMBL/GenBank/DDBJ databases">
        <title>Complete sequence of Cellulomonas fimi ATCC 484.</title>
        <authorList>
            <consortium name="US DOE Joint Genome Institute"/>
            <person name="Lucas S."/>
            <person name="Han J."/>
            <person name="Lapidus A."/>
            <person name="Cheng J.-F."/>
            <person name="Goodwin L."/>
            <person name="Pitluck S."/>
            <person name="Peters L."/>
            <person name="Chertkov O."/>
            <person name="Detter J.C."/>
            <person name="Han C."/>
            <person name="Tapia R."/>
            <person name="Land M."/>
            <person name="Hauser L."/>
            <person name="Kyrpides N."/>
            <person name="Ivanova N."/>
            <person name="Ovchinnikova G."/>
            <person name="Pagani I."/>
            <person name="Mead D."/>
            <person name="Brumm P."/>
            <person name="Woyke T."/>
        </authorList>
    </citation>
    <scope>NUCLEOTIDE SEQUENCE [LARGE SCALE GENOMIC DNA]</scope>
    <source>
        <strain evidence="4">ATCC 484 / DSM 20113 / JCM 1341 / NBRC 15513 / NCIMB 8980 / NCTC 7547</strain>
    </source>
</reference>
<dbReference type="InterPro" id="IPR005019">
    <property type="entry name" value="Adenine_glyco"/>
</dbReference>
<feature type="binding site" evidence="1">
    <location>
        <position position="222"/>
    </location>
    <ligand>
        <name>Zn(2+)</name>
        <dbReference type="ChEBI" id="CHEBI:29105"/>
    </ligand>
</feature>
<dbReference type="AlphaFoldDB" id="F4H5A1"/>
<organism evidence="3 4">
    <name type="scientific">Cellulomonas fimi (strain ATCC 484 / DSM 20113 / JCM 1341 / CCUG 24087 / LMG 16345 / NBRC 15513 / NCIMB 8980 / NCTC 7547 / NRS-133)</name>
    <dbReference type="NCBI Taxonomy" id="590998"/>
    <lineage>
        <taxon>Bacteria</taxon>
        <taxon>Bacillati</taxon>
        <taxon>Actinomycetota</taxon>
        <taxon>Actinomycetes</taxon>
        <taxon>Micrococcales</taxon>
        <taxon>Cellulomonadaceae</taxon>
        <taxon>Cellulomonas</taxon>
    </lineage>
</organism>
<keyword evidence="4" id="KW-1185">Reference proteome</keyword>